<sequence length="132" mass="15001">IEKEFRWKVVNFETTRAFKSPWAPRPSLFCPITEPNPTIEDLRNGLDSSLRTLVSCDVTEAVWEESRFWDLIFGFRGDAWNINIEASDVRRWSHVGLGLVVRDHFEFVVAAIVVAKRLVGSFGACTAECLAL</sequence>
<organism evidence="1 2">
    <name type="scientific">Trema orientale</name>
    <name type="common">Charcoal tree</name>
    <name type="synonym">Celtis orientalis</name>
    <dbReference type="NCBI Taxonomy" id="63057"/>
    <lineage>
        <taxon>Eukaryota</taxon>
        <taxon>Viridiplantae</taxon>
        <taxon>Streptophyta</taxon>
        <taxon>Embryophyta</taxon>
        <taxon>Tracheophyta</taxon>
        <taxon>Spermatophyta</taxon>
        <taxon>Magnoliopsida</taxon>
        <taxon>eudicotyledons</taxon>
        <taxon>Gunneridae</taxon>
        <taxon>Pentapetalae</taxon>
        <taxon>rosids</taxon>
        <taxon>fabids</taxon>
        <taxon>Rosales</taxon>
        <taxon>Cannabaceae</taxon>
        <taxon>Trema</taxon>
    </lineage>
</organism>
<dbReference type="EMBL" id="JXTC01000118">
    <property type="protein sequence ID" value="PON87387.1"/>
    <property type="molecule type" value="Genomic_DNA"/>
</dbReference>
<keyword evidence="2" id="KW-1185">Reference proteome</keyword>
<evidence type="ECO:0000313" key="1">
    <source>
        <dbReference type="EMBL" id="PON87387.1"/>
    </source>
</evidence>
<proteinExistence type="predicted"/>
<dbReference type="InParanoid" id="A0A2P5EPB2"/>
<comment type="caution">
    <text evidence="1">The sequence shown here is derived from an EMBL/GenBank/DDBJ whole genome shotgun (WGS) entry which is preliminary data.</text>
</comment>
<dbReference type="Proteomes" id="UP000237000">
    <property type="component" value="Unassembled WGS sequence"/>
</dbReference>
<evidence type="ECO:0000313" key="2">
    <source>
        <dbReference type="Proteomes" id="UP000237000"/>
    </source>
</evidence>
<dbReference type="AlphaFoldDB" id="A0A2P5EPB2"/>
<dbReference type="OrthoDB" id="10287025at2759"/>
<name>A0A2P5EPB2_TREOI</name>
<protein>
    <submittedName>
        <fullName evidence="1">Uncharacterized protein</fullName>
    </submittedName>
</protein>
<reference evidence="2" key="1">
    <citation type="submission" date="2016-06" db="EMBL/GenBank/DDBJ databases">
        <title>Parallel loss of symbiosis genes in relatives of nitrogen-fixing non-legume Parasponia.</title>
        <authorList>
            <person name="Van Velzen R."/>
            <person name="Holmer R."/>
            <person name="Bu F."/>
            <person name="Rutten L."/>
            <person name="Van Zeijl A."/>
            <person name="Liu W."/>
            <person name="Santuari L."/>
            <person name="Cao Q."/>
            <person name="Sharma T."/>
            <person name="Shen D."/>
            <person name="Roswanjaya Y."/>
            <person name="Wardhani T."/>
            <person name="Kalhor M.S."/>
            <person name="Jansen J."/>
            <person name="Van den Hoogen J."/>
            <person name="Gungor B."/>
            <person name="Hartog M."/>
            <person name="Hontelez J."/>
            <person name="Verver J."/>
            <person name="Yang W.-C."/>
            <person name="Schijlen E."/>
            <person name="Repin R."/>
            <person name="Schilthuizen M."/>
            <person name="Schranz E."/>
            <person name="Heidstra R."/>
            <person name="Miyata K."/>
            <person name="Fedorova E."/>
            <person name="Kohlen W."/>
            <person name="Bisseling T."/>
            <person name="Smit S."/>
            <person name="Geurts R."/>
        </authorList>
    </citation>
    <scope>NUCLEOTIDE SEQUENCE [LARGE SCALE GENOMIC DNA]</scope>
    <source>
        <strain evidence="2">cv. RG33-2</strain>
    </source>
</reference>
<feature type="non-terminal residue" evidence="1">
    <location>
        <position position="1"/>
    </location>
</feature>
<gene>
    <name evidence="1" type="ORF">TorRG33x02_168790</name>
</gene>
<accession>A0A2P5EPB2</accession>